<evidence type="ECO:0000313" key="2">
    <source>
        <dbReference type="Proteomes" id="UP001374535"/>
    </source>
</evidence>
<feature type="non-terminal residue" evidence="1">
    <location>
        <position position="1"/>
    </location>
</feature>
<dbReference type="EMBL" id="CP144695">
    <property type="protein sequence ID" value="WVZ05158.1"/>
    <property type="molecule type" value="Genomic_DNA"/>
</dbReference>
<proteinExistence type="predicted"/>
<organism evidence="1 2">
    <name type="scientific">Vigna mungo</name>
    <name type="common">Black gram</name>
    <name type="synonym">Phaseolus mungo</name>
    <dbReference type="NCBI Taxonomy" id="3915"/>
    <lineage>
        <taxon>Eukaryota</taxon>
        <taxon>Viridiplantae</taxon>
        <taxon>Streptophyta</taxon>
        <taxon>Embryophyta</taxon>
        <taxon>Tracheophyta</taxon>
        <taxon>Spermatophyta</taxon>
        <taxon>Magnoliopsida</taxon>
        <taxon>eudicotyledons</taxon>
        <taxon>Gunneridae</taxon>
        <taxon>Pentapetalae</taxon>
        <taxon>rosids</taxon>
        <taxon>fabids</taxon>
        <taxon>Fabales</taxon>
        <taxon>Fabaceae</taxon>
        <taxon>Papilionoideae</taxon>
        <taxon>50 kb inversion clade</taxon>
        <taxon>NPAAA clade</taxon>
        <taxon>indigoferoid/millettioid clade</taxon>
        <taxon>Phaseoleae</taxon>
        <taxon>Vigna</taxon>
    </lineage>
</organism>
<dbReference type="AlphaFoldDB" id="A0AAQ3NAU2"/>
<evidence type="ECO:0000313" key="1">
    <source>
        <dbReference type="EMBL" id="WVZ05158.1"/>
    </source>
</evidence>
<protein>
    <submittedName>
        <fullName evidence="1">Uncharacterized protein</fullName>
    </submittedName>
</protein>
<reference evidence="1 2" key="1">
    <citation type="journal article" date="2023" name="Life. Sci Alliance">
        <title>Evolutionary insights into 3D genome organization and epigenetic landscape of Vigna mungo.</title>
        <authorList>
            <person name="Junaid A."/>
            <person name="Singh B."/>
            <person name="Bhatia S."/>
        </authorList>
    </citation>
    <scope>NUCLEOTIDE SEQUENCE [LARGE SCALE GENOMIC DNA]</scope>
    <source>
        <strain evidence="1">Urdbean</strain>
    </source>
</reference>
<sequence length="145" mass="16136">FWRILNDEGSQLVSHINIGHKTTSSTFQLDHLVLSNYDIGFRISTTITLDILLDEILKKASKFCSIMSSIDVGSPSLLIKLRLGTKLTTKILSRVRSWPCQCLCNINHIDDISFDAITSALNFGNHLRHLVPIEGIIAVCSTNVL</sequence>
<gene>
    <name evidence="1" type="ORF">V8G54_018504</name>
</gene>
<dbReference type="Proteomes" id="UP001374535">
    <property type="component" value="Chromosome 6"/>
</dbReference>
<name>A0AAQ3NAU2_VIGMU</name>
<keyword evidence="2" id="KW-1185">Reference proteome</keyword>
<accession>A0AAQ3NAU2</accession>